<dbReference type="AlphaFoldDB" id="A0A383BDN6"/>
<sequence>MLFGSNKAPVFKAPVFYSHYTWIIVAVIVLANMVGSSIRMAFGVLINPLEVNFNWDQTTITLAYAVSNVVTALFSPVAAWLSNRIGARKSMMVGTGILFTGMMS</sequence>
<feature type="transmembrane region" description="Helical" evidence="1">
    <location>
        <begin position="20"/>
        <end position="42"/>
    </location>
</feature>
<accession>A0A383BDN6</accession>
<dbReference type="Pfam" id="PF07690">
    <property type="entry name" value="MFS_1"/>
    <property type="match status" value="1"/>
</dbReference>
<keyword evidence="1" id="KW-1133">Transmembrane helix</keyword>
<evidence type="ECO:0000313" key="3">
    <source>
        <dbReference type="EMBL" id="SVE17548.1"/>
    </source>
</evidence>
<feature type="domain" description="Major facilitator superfamily (MFS) profile" evidence="2">
    <location>
        <begin position="23"/>
        <end position="104"/>
    </location>
</feature>
<feature type="transmembrane region" description="Helical" evidence="1">
    <location>
        <begin position="62"/>
        <end position="82"/>
    </location>
</feature>
<keyword evidence="1" id="KW-0812">Transmembrane</keyword>
<dbReference type="EMBL" id="UINC01199226">
    <property type="protein sequence ID" value="SVE17548.1"/>
    <property type="molecule type" value="Genomic_DNA"/>
</dbReference>
<dbReference type="GO" id="GO:0022857">
    <property type="term" value="F:transmembrane transporter activity"/>
    <property type="evidence" value="ECO:0007669"/>
    <property type="project" value="InterPro"/>
</dbReference>
<organism evidence="3">
    <name type="scientific">marine metagenome</name>
    <dbReference type="NCBI Taxonomy" id="408172"/>
    <lineage>
        <taxon>unclassified sequences</taxon>
        <taxon>metagenomes</taxon>
        <taxon>ecological metagenomes</taxon>
    </lineage>
</organism>
<reference evidence="3" key="1">
    <citation type="submission" date="2018-05" db="EMBL/GenBank/DDBJ databases">
        <authorList>
            <person name="Lanie J.A."/>
            <person name="Ng W.-L."/>
            <person name="Kazmierczak K.M."/>
            <person name="Andrzejewski T.M."/>
            <person name="Davidsen T.M."/>
            <person name="Wayne K.J."/>
            <person name="Tettelin H."/>
            <person name="Glass J.I."/>
            <person name="Rusch D."/>
            <person name="Podicherti R."/>
            <person name="Tsui H.-C.T."/>
            <person name="Winkler M.E."/>
        </authorList>
    </citation>
    <scope>NUCLEOTIDE SEQUENCE</scope>
</reference>
<dbReference type="PROSITE" id="PS50850">
    <property type="entry name" value="MFS"/>
    <property type="match status" value="1"/>
</dbReference>
<proteinExistence type="predicted"/>
<feature type="non-terminal residue" evidence="3">
    <location>
        <position position="104"/>
    </location>
</feature>
<dbReference type="InterPro" id="IPR011701">
    <property type="entry name" value="MFS"/>
</dbReference>
<dbReference type="Gene3D" id="1.20.1250.20">
    <property type="entry name" value="MFS general substrate transporter like domains"/>
    <property type="match status" value="1"/>
</dbReference>
<gene>
    <name evidence="3" type="ORF">METZ01_LOCUS470402</name>
</gene>
<dbReference type="InterPro" id="IPR020846">
    <property type="entry name" value="MFS_dom"/>
</dbReference>
<name>A0A383BDN6_9ZZZZ</name>
<evidence type="ECO:0000256" key="1">
    <source>
        <dbReference type="SAM" id="Phobius"/>
    </source>
</evidence>
<dbReference type="SUPFAM" id="SSF103473">
    <property type="entry name" value="MFS general substrate transporter"/>
    <property type="match status" value="1"/>
</dbReference>
<evidence type="ECO:0000259" key="2">
    <source>
        <dbReference type="PROSITE" id="PS50850"/>
    </source>
</evidence>
<dbReference type="InterPro" id="IPR036259">
    <property type="entry name" value="MFS_trans_sf"/>
</dbReference>
<keyword evidence="1" id="KW-0472">Membrane</keyword>
<protein>
    <recommendedName>
        <fullName evidence="2">Major facilitator superfamily (MFS) profile domain-containing protein</fullName>
    </recommendedName>
</protein>